<gene>
    <name evidence="1" type="ORF">DHETER_LOCUS13464</name>
</gene>
<proteinExistence type="predicted"/>
<keyword evidence="2" id="KW-1185">Reference proteome</keyword>
<accession>A0ACA9Q1K4</accession>
<dbReference type="Proteomes" id="UP000789702">
    <property type="component" value="Unassembled WGS sequence"/>
</dbReference>
<organism evidence="1 2">
    <name type="scientific">Dentiscutata heterogama</name>
    <dbReference type="NCBI Taxonomy" id="1316150"/>
    <lineage>
        <taxon>Eukaryota</taxon>
        <taxon>Fungi</taxon>
        <taxon>Fungi incertae sedis</taxon>
        <taxon>Mucoromycota</taxon>
        <taxon>Glomeromycotina</taxon>
        <taxon>Glomeromycetes</taxon>
        <taxon>Diversisporales</taxon>
        <taxon>Gigasporaceae</taxon>
        <taxon>Dentiscutata</taxon>
    </lineage>
</organism>
<evidence type="ECO:0000313" key="1">
    <source>
        <dbReference type="EMBL" id="CAG8731456.1"/>
    </source>
</evidence>
<dbReference type="EMBL" id="CAJVPU010036984">
    <property type="protein sequence ID" value="CAG8731456.1"/>
    <property type="molecule type" value="Genomic_DNA"/>
</dbReference>
<evidence type="ECO:0000313" key="2">
    <source>
        <dbReference type="Proteomes" id="UP000789702"/>
    </source>
</evidence>
<sequence length="146" mass="17126">ALETDILEDMSSDFEGFNSKYGPYFSNFTSAMIFIWITKHMISTSAYEDLVKIITHPEFQKDNVPTNIRRIRKWRNRLSLTKIYNQNVPLCINRTLSTCEPIKKAFTISPLAYLERILNNPKLMQKIYFGPGIVTDKKQEFWHGEL</sequence>
<name>A0ACA9Q1K4_9GLOM</name>
<reference evidence="1" key="1">
    <citation type="submission" date="2021-06" db="EMBL/GenBank/DDBJ databases">
        <authorList>
            <person name="Kallberg Y."/>
            <person name="Tangrot J."/>
            <person name="Rosling A."/>
        </authorList>
    </citation>
    <scope>NUCLEOTIDE SEQUENCE</scope>
    <source>
        <strain evidence="1">IL203A</strain>
    </source>
</reference>
<comment type="caution">
    <text evidence="1">The sequence shown here is derived from an EMBL/GenBank/DDBJ whole genome shotgun (WGS) entry which is preliminary data.</text>
</comment>
<feature type="non-terminal residue" evidence="1">
    <location>
        <position position="1"/>
    </location>
</feature>
<protein>
    <submittedName>
        <fullName evidence="1">15014_t:CDS:1</fullName>
    </submittedName>
</protein>